<dbReference type="RefSeq" id="WP_004692740.1">
    <property type="nucleotide sequence ID" value="NZ_BBTB01000079.1"/>
</dbReference>
<dbReference type="EMBL" id="CP065666">
    <property type="protein sequence ID" value="QPS03569.1"/>
    <property type="molecule type" value="Genomic_DNA"/>
</dbReference>
<evidence type="ECO:0000313" key="1">
    <source>
        <dbReference type="EMBL" id="QPS03569.1"/>
    </source>
</evidence>
<reference evidence="2 3" key="1">
    <citation type="submission" date="2018-06" db="EMBL/GenBank/DDBJ databases">
        <authorList>
            <consortium name="Pathogen Informatics"/>
            <person name="Doyle S."/>
        </authorList>
    </citation>
    <scope>NUCLEOTIDE SEQUENCE [LARGE SCALE GENOMIC DNA]</scope>
    <source>
        <strain evidence="2 3">NCTC10308</strain>
    </source>
</reference>
<dbReference type="EMBL" id="UFRV01000006">
    <property type="protein sequence ID" value="SUT99395.1"/>
    <property type="molecule type" value="Genomic_DNA"/>
</dbReference>
<proteinExistence type="predicted"/>
<accession>A0A380U8H8</accession>
<evidence type="ECO:0000313" key="4">
    <source>
        <dbReference type="Proteomes" id="UP000595107"/>
    </source>
</evidence>
<dbReference type="Proteomes" id="UP000595107">
    <property type="component" value="Chromosome"/>
</dbReference>
<dbReference type="Proteomes" id="UP000254227">
    <property type="component" value="Unassembled WGS sequence"/>
</dbReference>
<evidence type="ECO:0000313" key="3">
    <source>
        <dbReference type="Proteomes" id="UP000254227"/>
    </source>
</evidence>
<reference evidence="1 4" key="2">
    <citation type="submission" date="2020-12" db="EMBL/GenBank/DDBJ databases">
        <title>FDA dAtabase for Regulatory Grade micrObial Sequences (FDA-ARGOS): Supporting development and validation of Infectious Disease Dx tests.</title>
        <authorList>
            <person name="Sproer C."/>
            <person name="Gronow S."/>
            <person name="Severitt S."/>
            <person name="Schroder I."/>
            <person name="Tallon L."/>
            <person name="Sadzewicz L."/>
            <person name="Zhao X."/>
            <person name="Boylan J."/>
            <person name="Ott S."/>
            <person name="Bowen H."/>
            <person name="Vavikolanu K."/>
            <person name="Mehta A."/>
            <person name="Aluvathingal J."/>
            <person name="Nadendla S."/>
            <person name="Lowell S."/>
            <person name="Myers T."/>
            <person name="Yan Y."/>
            <person name="Sichtig H."/>
        </authorList>
    </citation>
    <scope>NUCLEOTIDE SEQUENCE [LARGE SCALE GENOMIC DNA]</scope>
    <source>
        <strain evidence="1 4">FDAARGOS_910</strain>
    </source>
</reference>
<gene>
    <name evidence="1" type="ORF">I6G67_15455</name>
    <name evidence="2" type="ORF">NCTC10308_03225</name>
</gene>
<dbReference type="AlphaFoldDB" id="A0A380U8H8"/>
<sequence length="398" mass="46924">MPNSRVADSTIKGFIYQFNKTILEILDSPTATIHVEGIVEDVDIYEANNSIRAIQCKYHESATTFNLSLIYKPIILMIKTFLEPPNDELSFVLFIYIPSEGQGDRKLSIEEVDEILCTQTQKLRKIIDELNLESFDKQKFVDQLIIHFGRSIDDLEDEIKTKIERLEKFRSYDVDGLLYPNLITEIQRISTVKDHDSRKVTQQEIFNFLIKQSKAVINKWTLMTKSRKALLRQLKNDFRVEMNCNSPSRCFIFEGFNMVETQQIAQFINVYVDKYFKKRIHKPASFIFDLSEEKFKELVRLLDDLKIVVNDGMVGGVWRSSRFYKDCSIYKKSRSKILPEFHIRAQTIKIENFELEKSFFHQTKVFGYLDNEIDLKPETILINEFKEIEYLFNFRGEI</sequence>
<evidence type="ECO:0000313" key="2">
    <source>
        <dbReference type="EMBL" id="SUT99395.1"/>
    </source>
</evidence>
<organism evidence="2 3">
    <name type="scientific">Acinetobacter johnsonii</name>
    <dbReference type="NCBI Taxonomy" id="40214"/>
    <lineage>
        <taxon>Bacteria</taxon>
        <taxon>Pseudomonadati</taxon>
        <taxon>Pseudomonadota</taxon>
        <taxon>Gammaproteobacteria</taxon>
        <taxon>Moraxellales</taxon>
        <taxon>Moraxellaceae</taxon>
        <taxon>Acinetobacter</taxon>
    </lineage>
</organism>
<protein>
    <submittedName>
        <fullName evidence="2">Uncharacterized protein</fullName>
    </submittedName>
</protein>
<name>A0A380U8H8_ACIJO</name>